<dbReference type="HOGENOM" id="CLU_164767_0_0_0"/>
<dbReference type="GO" id="GO:0046872">
    <property type="term" value="F:metal ion binding"/>
    <property type="evidence" value="ECO:0007669"/>
    <property type="project" value="UniProtKB-KW"/>
</dbReference>
<reference evidence="9 10" key="2">
    <citation type="journal article" date="2015" name="Biomed. Res. Int.">
        <title>Effects of Arsenite Resistance on the Growth and Functional Gene Expression of Leptospirillum ferriphilum and Acidithiobacillus thiooxidans in Pure Culture and Coculture.</title>
        <authorList>
            <person name="Jiang H."/>
            <person name="Liang Y."/>
            <person name="Yin H."/>
            <person name="Xiao Y."/>
            <person name="Guo X."/>
            <person name="Xu Y."/>
            <person name="Hu Q."/>
            <person name="Liu H."/>
            <person name="Liu X."/>
        </authorList>
    </citation>
    <scope>NUCLEOTIDE SEQUENCE [LARGE SCALE GENOMIC DNA]</scope>
    <source>
        <strain evidence="9 10">YSK</strain>
    </source>
</reference>
<feature type="domain" description="High potential iron-sulfur proteins family profile" evidence="8">
    <location>
        <begin position="30"/>
        <end position="118"/>
    </location>
</feature>
<evidence type="ECO:0000313" key="10">
    <source>
        <dbReference type="Proteomes" id="UP000027059"/>
    </source>
</evidence>
<evidence type="ECO:0000256" key="2">
    <source>
        <dbReference type="ARBA" id="ARBA00022485"/>
    </source>
</evidence>
<sequence>MMDRRQALKKMFRIVVAALAYPVTAKGGQNQAWAAPLAQKIDKKTARYQNYPEDGKMCMNCRHFIPPRGMGSMMEGMKQGTGSMDGSMGMGNMMARECTVVAGPVSPMGYCRFYMKKS</sequence>
<evidence type="ECO:0000256" key="5">
    <source>
        <dbReference type="ARBA" id="ARBA00023004"/>
    </source>
</evidence>
<dbReference type="SUPFAM" id="SSF57652">
    <property type="entry name" value="HIPIP (high potential iron protein)"/>
    <property type="match status" value="1"/>
</dbReference>
<evidence type="ECO:0000256" key="7">
    <source>
        <dbReference type="SAM" id="SignalP"/>
    </source>
</evidence>
<name>A0A059Y1D3_9BACT</name>
<feature type="chain" id="PRO_5001585041" description="High potential iron-sulfur proteins family profile domain-containing protein" evidence="7">
    <location>
        <begin position="26"/>
        <end position="118"/>
    </location>
</feature>
<keyword evidence="10" id="KW-1185">Reference proteome</keyword>
<dbReference type="Proteomes" id="UP000027059">
    <property type="component" value="Chromosome"/>
</dbReference>
<dbReference type="PROSITE" id="PS51373">
    <property type="entry name" value="HIPIP"/>
    <property type="match status" value="1"/>
</dbReference>
<feature type="signal peptide" evidence="7">
    <location>
        <begin position="1"/>
        <end position="25"/>
    </location>
</feature>
<dbReference type="GO" id="GO:0009055">
    <property type="term" value="F:electron transfer activity"/>
    <property type="evidence" value="ECO:0007669"/>
    <property type="project" value="InterPro"/>
</dbReference>
<keyword evidence="6" id="KW-0411">Iron-sulfur</keyword>
<gene>
    <name evidence="9" type="ORF">Y981_00165</name>
</gene>
<protein>
    <recommendedName>
        <fullName evidence="8">High potential iron-sulfur proteins family profile domain-containing protein</fullName>
    </recommendedName>
</protein>
<proteinExistence type="predicted"/>
<evidence type="ECO:0000256" key="3">
    <source>
        <dbReference type="ARBA" id="ARBA00022723"/>
    </source>
</evidence>
<dbReference type="InterPro" id="IPR000170">
    <property type="entry name" value="High_potential_FeS_prot"/>
</dbReference>
<dbReference type="InterPro" id="IPR036369">
    <property type="entry name" value="HIPIP_sf"/>
</dbReference>
<keyword evidence="1" id="KW-0813">Transport</keyword>
<accession>A0A059Y1D3</accession>
<evidence type="ECO:0000256" key="6">
    <source>
        <dbReference type="ARBA" id="ARBA00023014"/>
    </source>
</evidence>
<evidence type="ECO:0000256" key="1">
    <source>
        <dbReference type="ARBA" id="ARBA00022448"/>
    </source>
</evidence>
<evidence type="ECO:0000256" key="4">
    <source>
        <dbReference type="ARBA" id="ARBA00022982"/>
    </source>
</evidence>
<evidence type="ECO:0000313" key="9">
    <source>
        <dbReference type="EMBL" id="AIA31351.1"/>
    </source>
</evidence>
<dbReference type="KEGG" id="lfp:Y981_00165"/>
<dbReference type="GO" id="GO:0051539">
    <property type="term" value="F:4 iron, 4 sulfur cluster binding"/>
    <property type="evidence" value="ECO:0007669"/>
    <property type="project" value="UniProtKB-KW"/>
</dbReference>
<dbReference type="AlphaFoldDB" id="A0A059Y1D3"/>
<keyword evidence="3" id="KW-0479">Metal-binding</keyword>
<keyword evidence="5" id="KW-0408">Iron</keyword>
<keyword evidence="4" id="KW-0249">Electron transport</keyword>
<reference evidence="10" key="1">
    <citation type="submission" date="2014-02" db="EMBL/GenBank/DDBJ databases">
        <title>Complete genome sequence and comparative genomic analysis of the nitrogen-fixing bacterium Leptospirillum ferriphilum YSK.</title>
        <authorList>
            <person name="Guo X."/>
            <person name="Yin H."/>
            <person name="Liang Y."/>
            <person name="Hu Q."/>
            <person name="Ma L."/>
            <person name="Xiao Y."/>
            <person name="Zhang X."/>
            <person name="Qiu G."/>
            <person name="Liu X."/>
        </authorList>
    </citation>
    <scope>NUCLEOTIDE SEQUENCE [LARGE SCALE GENOMIC DNA]</scope>
    <source>
        <strain evidence="10">YSK</strain>
    </source>
</reference>
<dbReference type="EMBL" id="CP007243">
    <property type="protein sequence ID" value="AIA31351.1"/>
    <property type="molecule type" value="Genomic_DNA"/>
</dbReference>
<dbReference type="Gene3D" id="4.10.490.10">
    <property type="entry name" value="High potential iron-sulphur protein"/>
    <property type="match status" value="1"/>
</dbReference>
<dbReference type="OrthoDB" id="5334781at2"/>
<dbReference type="GO" id="GO:0019646">
    <property type="term" value="P:aerobic electron transport chain"/>
    <property type="evidence" value="ECO:0007669"/>
    <property type="project" value="InterPro"/>
</dbReference>
<keyword evidence="7" id="KW-0732">Signal</keyword>
<keyword evidence="2" id="KW-0004">4Fe-4S</keyword>
<organism evidence="9 10">
    <name type="scientific">Leptospirillum ferriphilum YSK</name>
    <dbReference type="NCBI Taxonomy" id="1441628"/>
    <lineage>
        <taxon>Bacteria</taxon>
        <taxon>Pseudomonadati</taxon>
        <taxon>Nitrospirota</taxon>
        <taxon>Nitrospiria</taxon>
        <taxon>Nitrospirales</taxon>
        <taxon>Nitrospiraceae</taxon>
        <taxon>Leptospirillum</taxon>
    </lineage>
</organism>
<dbReference type="RefSeq" id="WP_038504161.1">
    <property type="nucleotide sequence ID" value="NZ_CP007243.1"/>
</dbReference>
<evidence type="ECO:0000259" key="8">
    <source>
        <dbReference type="PROSITE" id="PS51373"/>
    </source>
</evidence>